<dbReference type="CDD" id="cd01627">
    <property type="entry name" value="HAD_TPP"/>
    <property type="match status" value="1"/>
</dbReference>
<dbReference type="Pfam" id="PF00982">
    <property type="entry name" value="Glyco_transf_20"/>
    <property type="match status" value="1"/>
</dbReference>
<dbReference type="Gene3D" id="3.40.50.1000">
    <property type="entry name" value="HAD superfamily/HAD-like"/>
    <property type="match status" value="1"/>
</dbReference>
<feature type="compositionally biased region" description="Pro residues" evidence="3">
    <location>
        <begin position="28"/>
        <end position="42"/>
    </location>
</feature>
<evidence type="ECO:0000256" key="2">
    <source>
        <dbReference type="ARBA" id="ARBA00006330"/>
    </source>
</evidence>
<dbReference type="InterPro" id="IPR036412">
    <property type="entry name" value="HAD-like_sf"/>
</dbReference>
<dbReference type="InterPro" id="IPR001830">
    <property type="entry name" value="Glyco_trans_20"/>
</dbReference>
<dbReference type="PANTHER" id="PTHR10788:SF123">
    <property type="entry name" value="TREHALOSE-PHOSPHATASE"/>
    <property type="match status" value="1"/>
</dbReference>
<organism evidence="4 5">
    <name type="scientific">Phyllosticta citriasiana</name>
    <dbReference type="NCBI Taxonomy" id="595635"/>
    <lineage>
        <taxon>Eukaryota</taxon>
        <taxon>Fungi</taxon>
        <taxon>Dikarya</taxon>
        <taxon>Ascomycota</taxon>
        <taxon>Pezizomycotina</taxon>
        <taxon>Dothideomycetes</taxon>
        <taxon>Dothideomycetes incertae sedis</taxon>
        <taxon>Botryosphaeriales</taxon>
        <taxon>Phyllostictaceae</taxon>
        <taxon>Phyllosticta</taxon>
    </lineage>
</organism>
<keyword evidence="5" id="KW-1185">Reference proteome</keyword>
<dbReference type="Pfam" id="PF02358">
    <property type="entry name" value="Trehalose_PPase"/>
    <property type="match status" value="1"/>
</dbReference>
<comment type="similarity">
    <text evidence="2">In the C-terminal section; belongs to the trehalose phosphatase family.</text>
</comment>
<dbReference type="InterPro" id="IPR003337">
    <property type="entry name" value="Trehalose_PPase"/>
</dbReference>
<dbReference type="NCBIfam" id="TIGR00685">
    <property type="entry name" value="T6PP"/>
    <property type="match status" value="1"/>
</dbReference>
<feature type="region of interest" description="Disordered" evidence="3">
    <location>
        <begin position="229"/>
        <end position="259"/>
    </location>
</feature>
<evidence type="ECO:0000256" key="1">
    <source>
        <dbReference type="ARBA" id="ARBA00005409"/>
    </source>
</evidence>
<proteinExistence type="inferred from homology"/>
<dbReference type="SUPFAM" id="SSF56784">
    <property type="entry name" value="HAD-like"/>
    <property type="match status" value="1"/>
</dbReference>
<protein>
    <submittedName>
        <fullName evidence="4">Alpha,alpha-trehalose-phosphate synthase-like protein subunit Tps2</fullName>
    </submittedName>
</protein>
<dbReference type="InterPro" id="IPR023214">
    <property type="entry name" value="HAD_sf"/>
</dbReference>
<name>A0ABR1KE94_9PEZI</name>
<dbReference type="CDD" id="cd03788">
    <property type="entry name" value="GT20_TPS"/>
    <property type="match status" value="1"/>
</dbReference>
<dbReference type="InterPro" id="IPR006379">
    <property type="entry name" value="HAD-SF_hydro_IIB"/>
</dbReference>
<evidence type="ECO:0000256" key="3">
    <source>
        <dbReference type="SAM" id="MobiDB-lite"/>
    </source>
</evidence>
<evidence type="ECO:0000313" key="5">
    <source>
        <dbReference type="Proteomes" id="UP001363622"/>
    </source>
</evidence>
<dbReference type="PANTHER" id="PTHR10788">
    <property type="entry name" value="TREHALOSE-6-PHOSPHATE SYNTHASE"/>
    <property type="match status" value="1"/>
</dbReference>
<dbReference type="Proteomes" id="UP001363622">
    <property type="component" value="Unassembled WGS sequence"/>
</dbReference>
<reference evidence="4 5" key="1">
    <citation type="submission" date="2024-04" db="EMBL/GenBank/DDBJ databases">
        <title>Phyllosticta paracitricarpa is synonymous to the EU quarantine fungus P. citricarpa based on phylogenomic analyses.</title>
        <authorList>
            <consortium name="Lawrence Berkeley National Laboratory"/>
            <person name="Van Ingen-Buijs V.A."/>
            <person name="Van Westerhoven A.C."/>
            <person name="Haridas S."/>
            <person name="Skiadas P."/>
            <person name="Martin F."/>
            <person name="Groenewald J.Z."/>
            <person name="Crous P.W."/>
            <person name="Seidl M.F."/>
        </authorList>
    </citation>
    <scope>NUCLEOTIDE SEQUENCE [LARGE SCALE GENOMIC DNA]</scope>
    <source>
        <strain evidence="4 5">CBS 123371</strain>
    </source>
</reference>
<dbReference type="Gene3D" id="3.30.70.1020">
    <property type="entry name" value="Trehalose-6-phosphate phosphatase related protein, domain 2"/>
    <property type="match status" value="1"/>
</dbReference>
<feature type="region of interest" description="Disordered" evidence="3">
    <location>
        <begin position="1"/>
        <end position="45"/>
    </location>
</feature>
<comment type="caution">
    <text evidence="4">The sequence shown here is derived from an EMBL/GenBank/DDBJ whole genome shotgun (WGS) entry which is preliminary data.</text>
</comment>
<accession>A0ABR1KE94</accession>
<dbReference type="NCBIfam" id="TIGR01484">
    <property type="entry name" value="HAD-SF-IIB"/>
    <property type="match status" value="1"/>
</dbReference>
<dbReference type="Gene3D" id="3.40.50.2000">
    <property type="entry name" value="Glycogen Phosphorylase B"/>
    <property type="match status" value="2"/>
</dbReference>
<sequence length="986" mass="110126">MPDAPWLGTDQLRQASRRIPVLRSPTASRPPSPPSPPSPRPATPFLLQHCSSICLEVPLTKMPSLPSRPQADRAESVHPALNPAVTSIPVTPGIHANGDSSYFQHGRSTSPSDVAAGAKTAEEVLQRLARSDGESTQKAHLADVDPKAAHPNLNLSGGVISATTAVPYTVAYSPGSDWQLRSRRGTSALFDSFSHLSSSASPWNHTLVGWTGEIKVAPDAHIHHGNATSVPNTAPLNKASAPIPVNVNSKPPQPTHVDGISIDRAHRQRLERQLERDHGGRMVPVWLYDDMDEDHDVLVLKNQSRWRQFAENELYNLFHYKQNEPADGRAARKAWADYYRMNKMFADKILEIYKPGDIIMVHDYYLLLLPSLLRQRLPNVYIGFFLHIPFPSSEFYRCLSRRKEILEGVLGANMVGFQSYSYSRHFSSCCTRILGFDSSSAGVDAYGAHVAVDVFPIGINAAETQKVCFEDSKVAEKVQAIRELYAGKKVIVGRDRLDAVRGVAQKLQAFEMFLERYPEWRDQVVLIQVTSPSSNQVNQHDPDNKFINKISDLVAKINGNYGSLSFTPVQHYPQYLSKEEYFALLRVADVGLITSVRDGMNTTSMEYIIAQKDDHGPLILSEFSGTAGSLGSAIHINPWDLGGVADAIDRALTMSEEERTAQHEKLYKHVITNNVQAWSSNYFRRLLTNLSSFDQSFATPALDRAKLLAQYRQAKKRLFMFDYDGTLTPIVKDPQSAIPSDRVIRTIKTLASDPANAVWIISGRDQAFLDEWMGHITELGLSAEHGSFMRHPRSEEWENLTDKTDMSWQSEVMQVFQHYTERTQGSFIERKKIALTWHYRRADPEYGAYQARECQRHLENTVAKKYDVEVMTGKANLEVRPRFVNKGEIAKRLVSEYGESPPEFILCLGDDFTDEDMFRALRRSKLPQDHVFSVTVGASSKQTLASWHLLEPADVISVVALLNGSADAGNIGAVAVVDGTVPESRL</sequence>
<evidence type="ECO:0000313" key="4">
    <source>
        <dbReference type="EMBL" id="KAK7512775.1"/>
    </source>
</evidence>
<comment type="similarity">
    <text evidence="1">In the N-terminal section; belongs to the glycosyltransferase 20 family.</text>
</comment>
<gene>
    <name evidence="4" type="ORF">IWZ03DRAFT_384019</name>
</gene>
<dbReference type="NCBIfam" id="NF011071">
    <property type="entry name" value="PRK14501.1"/>
    <property type="match status" value="1"/>
</dbReference>
<dbReference type="EMBL" id="JBBPHU010000010">
    <property type="protein sequence ID" value="KAK7512775.1"/>
    <property type="molecule type" value="Genomic_DNA"/>
</dbReference>
<dbReference type="SUPFAM" id="SSF53756">
    <property type="entry name" value="UDP-Glycosyltransferase/glycogen phosphorylase"/>
    <property type="match status" value="1"/>
</dbReference>